<evidence type="ECO:0000313" key="3">
    <source>
        <dbReference type="EMBL" id="GAA0723774.1"/>
    </source>
</evidence>
<keyword evidence="2" id="KW-0472">Membrane</keyword>
<evidence type="ECO:0000256" key="2">
    <source>
        <dbReference type="SAM" id="Phobius"/>
    </source>
</evidence>
<dbReference type="Proteomes" id="UP001500339">
    <property type="component" value="Unassembled WGS sequence"/>
</dbReference>
<sequence>MDFKKFLEKLKSGESKPIFSKNVMNLIIVFLMGVLILLTANLFKSTTSSVKGTLVKNENKNDSGIEQVIDEPNSDQAEREVKNELKNILQQTEGVGRVEVMIYFSSGEEHVPAVNMNDSTNTTEEVDNEGGRRNTTQKNSGTTIVMTSEGDKTEPLIVKKNKAKVTGVLIVAEGAEDKVTEYRIRKAVTNLFNIGENKVNVYPMKK</sequence>
<dbReference type="RefSeq" id="WP_343768756.1">
    <property type="nucleotide sequence ID" value="NZ_BAAACF010000001.1"/>
</dbReference>
<keyword evidence="2" id="KW-0812">Transmembrane</keyword>
<feature type="region of interest" description="Disordered" evidence="1">
    <location>
        <begin position="112"/>
        <end position="141"/>
    </location>
</feature>
<dbReference type="InterPro" id="IPR014195">
    <property type="entry name" value="Spore_III_AG"/>
</dbReference>
<accession>A0ABN1IY48</accession>
<reference evidence="3 4" key="1">
    <citation type="journal article" date="2019" name="Int. J. Syst. Evol. Microbiol.">
        <title>The Global Catalogue of Microorganisms (GCM) 10K type strain sequencing project: providing services to taxonomists for standard genome sequencing and annotation.</title>
        <authorList>
            <consortium name="The Broad Institute Genomics Platform"/>
            <consortium name="The Broad Institute Genome Sequencing Center for Infectious Disease"/>
            <person name="Wu L."/>
            <person name="Ma J."/>
        </authorList>
    </citation>
    <scope>NUCLEOTIDE SEQUENCE [LARGE SCALE GENOMIC DNA]</scope>
    <source>
        <strain evidence="3 4">JCM 1405</strain>
    </source>
</reference>
<keyword evidence="2" id="KW-1133">Transmembrane helix</keyword>
<protein>
    <submittedName>
        <fullName evidence="3">Stage III sporulation protein AG</fullName>
    </submittedName>
</protein>
<dbReference type="NCBIfam" id="TIGR02830">
    <property type="entry name" value="spore_III_AG"/>
    <property type="match status" value="1"/>
</dbReference>
<evidence type="ECO:0000256" key="1">
    <source>
        <dbReference type="SAM" id="MobiDB-lite"/>
    </source>
</evidence>
<keyword evidence="4" id="KW-1185">Reference proteome</keyword>
<evidence type="ECO:0000313" key="4">
    <source>
        <dbReference type="Proteomes" id="UP001500339"/>
    </source>
</evidence>
<comment type="caution">
    <text evidence="3">The sequence shown here is derived from an EMBL/GenBank/DDBJ whole genome shotgun (WGS) entry which is preliminary data.</text>
</comment>
<gene>
    <name evidence="3" type="primary">spoIIIAG</name>
    <name evidence="3" type="ORF">GCM10008905_16800</name>
</gene>
<feature type="transmembrane region" description="Helical" evidence="2">
    <location>
        <begin position="23"/>
        <end position="43"/>
    </location>
</feature>
<dbReference type="EMBL" id="BAAACF010000001">
    <property type="protein sequence ID" value="GAA0723774.1"/>
    <property type="molecule type" value="Genomic_DNA"/>
</dbReference>
<name>A0ABN1IY48_9CLOT</name>
<proteinExistence type="predicted"/>
<organism evidence="3 4">
    <name type="scientific">Clostridium malenominatum</name>
    <dbReference type="NCBI Taxonomy" id="1539"/>
    <lineage>
        <taxon>Bacteria</taxon>
        <taxon>Bacillati</taxon>
        <taxon>Bacillota</taxon>
        <taxon>Clostridia</taxon>
        <taxon>Eubacteriales</taxon>
        <taxon>Clostridiaceae</taxon>
        <taxon>Clostridium</taxon>
    </lineage>
</organism>